<protein>
    <submittedName>
        <fullName evidence="2">Uncharacterized protein</fullName>
    </submittedName>
</protein>
<dbReference type="AlphaFoldDB" id="A0A426ZKN9"/>
<gene>
    <name evidence="2" type="ORF">B296_00029898</name>
</gene>
<dbReference type="EMBL" id="AMZH03006165">
    <property type="protein sequence ID" value="RRT64505.1"/>
    <property type="molecule type" value="Genomic_DNA"/>
</dbReference>
<name>A0A426ZKN9_ENSVE</name>
<evidence type="ECO:0000256" key="1">
    <source>
        <dbReference type="SAM" id="SignalP"/>
    </source>
</evidence>
<dbReference type="Proteomes" id="UP000287651">
    <property type="component" value="Unassembled WGS sequence"/>
</dbReference>
<sequence length="102" mass="11237">MGLAIAGMTSCLIGVILGLRHPDCRGGSPCVERFRERPRQPLPRHIPFSASMDSRGVEAGVNPADGRRPDIYELFCHYNALYFRDALGTCALSWASSSPYPR</sequence>
<evidence type="ECO:0000313" key="3">
    <source>
        <dbReference type="Proteomes" id="UP000287651"/>
    </source>
</evidence>
<organism evidence="2 3">
    <name type="scientific">Ensete ventricosum</name>
    <name type="common">Abyssinian banana</name>
    <name type="synonym">Musa ensete</name>
    <dbReference type="NCBI Taxonomy" id="4639"/>
    <lineage>
        <taxon>Eukaryota</taxon>
        <taxon>Viridiplantae</taxon>
        <taxon>Streptophyta</taxon>
        <taxon>Embryophyta</taxon>
        <taxon>Tracheophyta</taxon>
        <taxon>Spermatophyta</taxon>
        <taxon>Magnoliopsida</taxon>
        <taxon>Liliopsida</taxon>
        <taxon>Zingiberales</taxon>
        <taxon>Musaceae</taxon>
        <taxon>Ensete</taxon>
    </lineage>
</organism>
<feature type="chain" id="PRO_5019265090" evidence="1">
    <location>
        <begin position="19"/>
        <end position="102"/>
    </location>
</feature>
<keyword evidence="1" id="KW-0732">Signal</keyword>
<evidence type="ECO:0000313" key="2">
    <source>
        <dbReference type="EMBL" id="RRT64505.1"/>
    </source>
</evidence>
<proteinExistence type="predicted"/>
<accession>A0A426ZKN9</accession>
<feature type="signal peptide" evidence="1">
    <location>
        <begin position="1"/>
        <end position="18"/>
    </location>
</feature>
<reference evidence="2 3" key="1">
    <citation type="journal article" date="2014" name="Agronomy (Basel)">
        <title>A Draft Genome Sequence for Ensete ventricosum, the Drought-Tolerant Tree Against Hunger.</title>
        <authorList>
            <person name="Harrison J."/>
            <person name="Moore K.A."/>
            <person name="Paszkiewicz K."/>
            <person name="Jones T."/>
            <person name="Grant M."/>
            <person name="Ambacheew D."/>
            <person name="Muzemil S."/>
            <person name="Studholme D.J."/>
        </authorList>
    </citation>
    <scope>NUCLEOTIDE SEQUENCE [LARGE SCALE GENOMIC DNA]</scope>
</reference>
<comment type="caution">
    <text evidence="2">The sequence shown here is derived from an EMBL/GenBank/DDBJ whole genome shotgun (WGS) entry which is preliminary data.</text>
</comment>